<reference evidence="2" key="1">
    <citation type="journal article" date="2019" name="Int. J. Syst. Evol. Microbiol.">
        <title>The Global Catalogue of Microorganisms (GCM) 10K type strain sequencing project: providing services to taxonomists for standard genome sequencing and annotation.</title>
        <authorList>
            <consortium name="The Broad Institute Genomics Platform"/>
            <consortium name="The Broad Institute Genome Sequencing Center for Infectious Disease"/>
            <person name="Wu L."/>
            <person name="Ma J."/>
        </authorList>
    </citation>
    <scope>NUCLEOTIDE SEQUENCE [LARGE SCALE GENOMIC DNA]</scope>
    <source>
        <strain evidence="2">CCM 8930</strain>
    </source>
</reference>
<dbReference type="EMBL" id="JBHSSE010000028">
    <property type="protein sequence ID" value="MFC6202965.1"/>
    <property type="molecule type" value="Genomic_DNA"/>
</dbReference>
<dbReference type="Proteomes" id="UP001596171">
    <property type="component" value="Unassembled WGS sequence"/>
</dbReference>
<proteinExistence type="predicted"/>
<dbReference type="RefSeq" id="WP_137615924.1">
    <property type="nucleotide sequence ID" value="NZ_BJDI01000005.1"/>
</dbReference>
<evidence type="ECO:0000313" key="1">
    <source>
        <dbReference type="EMBL" id="MFC6202965.1"/>
    </source>
</evidence>
<comment type="caution">
    <text evidence="1">The sequence shown here is derived from an EMBL/GenBank/DDBJ whole genome shotgun (WGS) entry which is preliminary data.</text>
</comment>
<keyword evidence="2" id="KW-1185">Reference proteome</keyword>
<sequence length="90" mass="10294">MTPNEMLSDLQKLKLLPSQPLHWQTFSPTSLCVELNHQRYVYQLDLARNVVTVYQASNQTEQSEDFHFAKTIQLTAAQKQLLHPATPLAS</sequence>
<accession>A0ABW1SMZ6</accession>
<gene>
    <name evidence="1" type="ORF">ACFP1L_13915</name>
</gene>
<evidence type="ECO:0000313" key="2">
    <source>
        <dbReference type="Proteomes" id="UP001596171"/>
    </source>
</evidence>
<organism evidence="1 2">
    <name type="scientific">Lactiplantibacillus nangangensis</name>
    <dbReference type="NCBI Taxonomy" id="2559917"/>
    <lineage>
        <taxon>Bacteria</taxon>
        <taxon>Bacillati</taxon>
        <taxon>Bacillota</taxon>
        <taxon>Bacilli</taxon>
        <taxon>Lactobacillales</taxon>
        <taxon>Lactobacillaceae</taxon>
        <taxon>Lactiplantibacillus</taxon>
    </lineage>
</organism>
<protein>
    <submittedName>
        <fullName evidence="1">Uncharacterized protein</fullName>
    </submittedName>
</protein>
<name>A0ABW1SMZ6_9LACO</name>